<protein>
    <recommendedName>
        <fullName evidence="2">histidine kinase</fullName>
        <ecNumber evidence="2">2.7.13.3</ecNumber>
    </recommendedName>
</protein>
<dbReference type="SMART" id="SM00387">
    <property type="entry name" value="HATPase_c"/>
    <property type="match status" value="1"/>
</dbReference>
<dbReference type="CDD" id="cd00075">
    <property type="entry name" value="HATPase"/>
    <property type="match status" value="1"/>
</dbReference>
<keyword evidence="3" id="KW-0597">Phosphoprotein</keyword>
<dbReference type="InterPro" id="IPR003594">
    <property type="entry name" value="HATPase_dom"/>
</dbReference>
<dbReference type="Pfam" id="PF00512">
    <property type="entry name" value="HisKA"/>
    <property type="match status" value="1"/>
</dbReference>
<dbReference type="Gene3D" id="3.30.565.10">
    <property type="entry name" value="Histidine kinase-like ATPase, C-terminal domain"/>
    <property type="match status" value="1"/>
</dbReference>
<reference evidence="9 10" key="1">
    <citation type="submission" date="2020-03" db="EMBL/GenBank/DDBJ databases">
        <title>Sphingomonas sp. nov., isolated from fish.</title>
        <authorList>
            <person name="Hyun D.-W."/>
            <person name="Bae J.-W."/>
        </authorList>
    </citation>
    <scope>NUCLEOTIDE SEQUENCE [LARGE SCALE GENOMIC DNA]</scope>
    <source>
        <strain evidence="9 10">HDW15B</strain>
    </source>
</reference>
<evidence type="ECO:0000256" key="3">
    <source>
        <dbReference type="ARBA" id="ARBA00022553"/>
    </source>
</evidence>
<dbReference type="InterPro" id="IPR003661">
    <property type="entry name" value="HisK_dim/P_dom"/>
</dbReference>
<dbReference type="GO" id="GO:0005886">
    <property type="term" value="C:plasma membrane"/>
    <property type="evidence" value="ECO:0007669"/>
    <property type="project" value="TreeGrafter"/>
</dbReference>
<evidence type="ECO:0000256" key="1">
    <source>
        <dbReference type="ARBA" id="ARBA00000085"/>
    </source>
</evidence>
<dbReference type="SUPFAM" id="SSF55874">
    <property type="entry name" value="ATPase domain of HSP90 chaperone/DNA topoisomerase II/histidine kinase"/>
    <property type="match status" value="1"/>
</dbReference>
<comment type="catalytic activity">
    <reaction evidence="1">
        <text>ATP + protein L-histidine = ADP + protein N-phospho-L-histidine.</text>
        <dbReference type="EC" id="2.7.13.3"/>
    </reaction>
</comment>
<dbReference type="GO" id="GO:0016036">
    <property type="term" value="P:cellular response to phosphate starvation"/>
    <property type="evidence" value="ECO:0007669"/>
    <property type="project" value="TreeGrafter"/>
</dbReference>
<dbReference type="InterPro" id="IPR004358">
    <property type="entry name" value="Sig_transdc_His_kin-like_C"/>
</dbReference>
<feature type="domain" description="Histidine kinase" evidence="8">
    <location>
        <begin position="113"/>
        <end position="333"/>
    </location>
</feature>
<dbReference type="CDD" id="cd00082">
    <property type="entry name" value="HisKA"/>
    <property type="match status" value="1"/>
</dbReference>
<evidence type="ECO:0000256" key="2">
    <source>
        <dbReference type="ARBA" id="ARBA00012438"/>
    </source>
</evidence>
<evidence type="ECO:0000256" key="6">
    <source>
        <dbReference type="ARBA" id="ARBA00023012"/>
    </source>
</evidence>
<dbReference type="KEGG" id="spii:G7077_10905"/>
<dbReference type="GO" id="GO:0004721">
    <property type="term" value="F:phosphoprotein phosphatase activity"/>
    <property type="evidence" value="ECO:0007669"/>
    <property type="project" value="TreeGrafter"/>
</dbReference>
<keyword evidence="6" id="KW-0902">Two-component regulatory system</keyword>
<sequence length="333" mass="35903">MTSGTDRNLIEALEEPSLIVGSLIIDAANDAARSLFGAGIEGKDVRLAIRHPVALERILSGRSADADITGIGEFGRPWRLTVRTLDGGRLLIRLFDTSAAVAADKIRTDFVANASHELRTPLSTILGYAEPLADDPVMSDDERSHLASIIRLEAKRMVRIIDDLMSLSRVEAGRFEALREQVSLPDLLVAAVGDVKRSPGARSCLFETQIEEGIPTVVGDSAQLGQLFDNLLSNALRYGCPGGKGSIRSRLSVADHWVVISVEDEGPGIAKAHIPHLTKRFYKVDDSRNRDSGGTGLGLALVKHIVERHRGRLSIESEVGVGTRVTVQLPAQG</sequence>
<dbReference type="PANTHER" id="PTHR45453">
    <property type="entry name" value="PHOSPHATE REGULON SENSOR PROTEIN PHOR"/>
    <property type="match status" value="1"/>
</dbReference>
<evidence type="ECO:0000313" key="10">
    <source>
        <dbReference type="Proteomes" id="UP000503222"/>
    </source>
</evidence>
<dbReference type="InterPro" id="IPR036097">
    <property type="entry name" value="HisK_dim/P_sf"/>
</dbReference>
<dbReference type="InterPro" id="IPR050351">
    <property type="entry name" value="BphY/WalK/GraS-like"/>
</dbReference>
<keyword evidence="10" id="KW-1185">Reference proteome</keyword>
<dbReference type="EMBL" id="CP049869">
    <property type="protein sequence ID" value="QIK79337.1"/>
    <property type="molecule type" value="Genomic_DNA"/>
</dbReference>
<accession>A0A6G7YRH0</accession>
<keyword evidence="5" id="KW-0418">Kinase</keyword>
<dbReference type="FunFam" id="3.30.565.10:FF:000006">
    <property type="entry name" value="Sensor histidine kinase WalK"/>
    <property type="match status" value="1"/>
</dbReference>
<gene>
    <name evidence="9" type="ORF">G7077_10905</name>
</gene>
<name>A0A6G7YRH0_9SPHN</name>
<organism evidence="9 10">
    <name type="scientific">Sphingomonas piscis</name>
    <dbReference type="NCBI Taxonomy" id="2714943"/>
    <lineage>
        <taxon>Bacteria</taxon>
        <taxon>Pseudomonadati</taxon>
        <taxon>Pseudomonadota</taxon>
        <taxon>Alphaproteobacteria</taxon>
        <taxon>Sphingomonadales</taxon>
        <taxon>Sphingomonadaceae</taxon>
        <taxon>Sphingomonas</taxon>
    </lineage>
</organism>
<evidence type="ECO:0000256" key="5">
    <source>
        <dbReference type="ARBA" id="ARBA00022777"/>
    </source>
</evidence>
<keyword evidence="4" id="KW-0808">Transferase</keyword>
<dbReference type="SUPFAM" id="SSF47384">
    <property type="entry name" value="Homodimeric domain of signal transducing histidine kinase"/>
    <property type="match status" value="1"/>
</dbReference>
<dbReference type="FunFam" id="1.10.287.130:FF:000001">
    <property type="entry name" value="Two-component sensor histidine kinase"/>
    <property type="match status" value="1"/>
</dbReference>
<keyword evidence="7" id="KW-0472">Membrane</keyword>
<dbReference type="Proteomes" id="UP000503222">
    <property type="component" value="Chromosome"/>
</dbReference>
<dbReference type="RefSeq" id="WP_166411725.1">
    <property type="nucleotide sequence ID" value="NZ_CP049869.1"/>
</dbReference>
<dbReference type="PANTHER" id="PTHR45453:SF1">
    <property type="entry name" value="PHOSPHATE REGULON SENSOR PROTEIN PHOR"/>
    <property type="match status" value="1"/>
</dbReference>
<dbReference type="InterPro" id="IPR005467">
    <property type="entry name" value="His_kinase_dom"/>
</dbReference>
<evidence type="ECO:0000259" key="8">
    <source>
        <dbReference type="PROSITE" id="PS50109"/>
    </source>
</evidence>
<evidence type="ECO:0000313" key="9">
    <source>
        <dbReference type="EMBL" id="QIK79337.1"/>
    </source>
</evidence>
<dbReference type="GO" id="GO:0000155">
    <property type="term" value="F:phosphorelay sensor kinase activity"/>
    <property type="evidence" value="ECO:0007669"/>
    <property type="project" value="InterPro"/>
</dbReference>
<dbReference type="Pfam" id="PF02518">
    <property type="entry name" value="HATPase_c"/>
    <property type="match status" value="1"/>
</dbReference>
<evidence type="ECO:0000256" key="4">
    <source>
        <dbReference type="ARBA" id="ARBA00022679"/>
    </source>
</evidence>
<dbReference type="PRINTS" id="PR00344">
    <property type="entry name" value="BCTRLSENSOR"/>
</dbReference>
<dbReference type="EC" id="2.7.13.3" evidence="2"/>
<dbReference type="AlphaFoldDB" id="A0A6G7YRH0"/>
<dbReference type="PROSITE" id="PS50109">
    <property type="entry name" value="HIS_KIN"/>
    <property type="match status" value="1"/>
</dbReference>
<dbReference type="InterPro" id="IPR036890">
    <property type="entry name" value="HATPase_C_sf"/>
</dbReference>
<dbReference type="Gene3D" id="1.10.287.130">
    <property type="match status" value="1"/>
</dbReference>
<evidence type="ECO:0000256" key="7">
    <source>
        <dbReference type="ARBA" id="ARBA00023136"/>
    </source>
</evidence>
<proteinExistence type="predicted"/>
<dbReference type="SMART" id="SM00388">
    <property type="entry name" value="HisKA"/>
    <property type="match status" value="1"/>
</dbReference>